<sequence>MEVNGTKDGHESGSLQVPIPTGAGQVTGTNTYKYLQVDPHDPDPPDPGTCFPRVRVRSQVVFFWVQVPVQQVQVYQDPDSCPSLLGIDAKVPRTLPSVINNAHLEAMEHALAGKNYGEIKSDFAEITHAAVLPAIRECRTQQIRWELDYDFICDGLGGAAAASSATSAPKSSAGQAFRMPASVQPPVGCASAVKNC</sequence>
<protein>
    <submittedName>
        <fullName evidence="2">Uncharacterized protein</fullName>
    </submittedName>
</protein>
<reference evidence="2" key="1">
    <citation type="submission" date="2020-11" db="EMBL/GenBank/DDBJ databases">
        <authorList>
            <consortium name="DOE Joint Genome Institute"/>
            <person name="Ahrendt S."/>
            <person name="Riley R."/>
            <person name="Andreopoulos W."/>
            <person name="Labutti K."/>
            <person name="Pangilinan J."/>
            <person name="Ruiz-Duenas F.J."/>
            <person name="Barrasa J.M."/>
            <person name="Sanchez-Garcia M."/>
            <person name="Camarero S."/>
            <person name="Miyauchi S."/>
            <person name="Serrano A."/>
            <person name="Linde D."/>
            <person name="Babiker R."/>
            <person name="Drula E."/>
            <person name="Ayuso-Fernandez I."/>
            <person name="Pacheco R."/>
            <person name="Padilla G."/>
            <person name="Ferreira P."/>
            <person name="Barriuso J."/>
            <person name="Kellner H."/>
            <person name="Castanera R."/>
            <person name="Alfaro M."/>
            <person name="Ramirez L."/>
            <person name="Pisabarro A.G."/>
            <person name="Kuo A."/>
            <person name="Tritt A."/>
            <person name="Lipzen A."/>
            <person name="He G."/>
            <person name="Yan M."/>
            <person name="Ng V."/>
            <person name="Cullen D."/>
            <person name="Martin F."/>
            <person name="Rosso M.-N."/>
            <person name="Henrissat B."/>
            <person name="Hibbett D."/>
            <person name="Martinez A.T."/>
            <person name="Grigoriev I.V."/>
        </authorList>
    </citation>
    <scope>NUCLEOTIDE SEQUENCE</scope>
    <source>
        <strain evidence="2">AH 40177</strain>
    </source>
</reference>
<feature type="region of interest" description="Disordered" evidence="1">
    <location>
        <begin position="1"/>
        <end position="22"/>
    </location>
</feature>
<dbReference type="EMBL" id="JADNRY010000105">
    <property type="protein sequence ID" value="KAF9065363.1"/>
    <property type="molecule type" value="Genomic_DNA"/>
</dbReference>
<feature type="compositionally biased region" description="Basic and acidic residues" evidence="1">
    <location>
        <begin position="1"/>
        <end position="11"/>
    </location>
</feature>
<proteinExistence type="predicted"/>
<keyword evidence="3" id="KW-1185">Reference proteome</keyword>
<dbReference type="Proteomes" id="UP000772434">
    <property type="component" value="Unassembled WGS sequence"/>
</dbReference>
<name>A0A9P5PK49_9AGAR</name>
<organism evidence="2 3">
    <name type="scientific">Rhodocollybia butyracea</name>
    <dbReference type="NCBI Taxonomy" id="206335"/>
    <lineage>
        <taxon>Eukaryota</taxon>
        <taxon>Fungi</taxon>
        <taxon>Dikarya</taxon>
        <taxon>Basidiomycota</taxon>
        <taxon>Agaricomycotina</taxon>
        <taxon>Agaricomycetes</taxon>
        <taxon>Agaricomycetidae</taxon>
        <taxon>Agaricales</taxon>
        <taxon>Marasmiineae</taxon>
        <taxon>Omphalotaceae</taxon>
        <taxon>Rhodocollybia</taxon>
    </lineage>
</organism>
<dbReference type="AlphaFoldDB" id="A0A9P5PK49"/>
<accession>A0A9P5PK49</accession>
<evidence type="ECO:0000313" key="2">
    <source>
        <dbReference type="EMBL" id="KAF9065363.1"/>
    </source>
</evidence>
<gene>
    <name evidence="2" type="ORF">BDP27DRAFT_1424926</name>
</gene>
<comment type="caution">
    <text evidence="2">The sequence shown here is derived from an EMBL/GenBank/DDBJ whole genome shotgun (WGS) entry which is preliminary data.</text>
</comment>
<evidence type="ECO:0000313" key="3">
    <source>
        <dbReference type="Proteomes" id="UP000772434"/>
    </source>
</evidence>
<evidence type="ECO:0000256" key="1">
    <source>
        <dbReference type="SAM" id="MobiDB-lite"/>
    </source>
</evidence>